<dbReference type="PANTHER" id="PTHR46322">
    <property type="entry name" value="PUROMYCIN-SENSITIVE AMINOPEPTIDASE"/>
    <property type="match status" value="1"/>
</dbReference>
<dbReference type="PANTHER" id="PTHR46322:SF1">
    <property type="entry name" value="PUROMYCIN-SENSITIVE AMINOPEPTIDASE"/>
    <property type="match status" value="1"/>
</dbReference>
<accession>A0AAJ0U449</accession>
<dbReference type="InterPro" id="IPR012779">
    <property type="entry name" value="Peptidase_M1_pepN"/>
</dbReference>
<proteinExistence type="predicted"/>
<keyword evidence="3" id="KW-1185">Reference proteome</keyword>
<evidence type="ECO:0000313" key="2">
    <source>
        <dbReference type="EMBL" id="MBK1704500.1"/>
    </source>
</evidence>
<dbReference type="Pfam" id="PF17432">
    <property type="entry name" value="DUF3458_C"/>
    <property type="match status" value="1"/>
</dbReference>
<organism evidence="2 3">
    <name type="scientific">Halochromatium glycolicum</name>
    <dbReference type="NCBI Taxonomy" id="85075"/>
    <lineage>
        <taxon>Bacteria</taxon>
        <taxon>Pseudomonadati</taxon>
        <taxon>Pseudomonadota</taxon>
        <taxon>Gammaproteobacteria</taxon>
        <taxon>Chromatiales</taxon>
        <taxon>Chromatiaceae</taxon>
        <taxon>Halochromatium</taxon>
    </lineage>
</organism>
<dbReference type="AlphaFoldDB" id="A0AAJ0U449"/>
<dbReference type="GO" id="GO:0008270">
    <property type="term" value="F:zinc ion binding"/>
    <property type="evidence" value="ECO:0007669"/>
    <property type="project" value="InterPro"/>
</dbReference>
<dbReference type="InterPro" id="IPR037144">
    <property type="entry name" value="Peptidase_M1_pepN_C_sf"/>
</dbReference>
<protein>
    <recommendedName>
        <fullName evidence="1">Peptidase M1 alanyl aminopeptidase C-terminal domain-containing protein</fullName>
    </recommendedName>
</protein>
<evidence type="ECO:0000259" key="1">
    <source>
        <dbReference type="Pfam" id="PF17432"/>
    </source>
</evidence>
<reference evidence="2" key="2">
    <citation type="journal article" date="2020" name="Microorganisms">
        <title>Osmotic Adaptation and Compatible Solute Biosynthesis of Phototrophic Bacteria as Revealed from Genome Analyses.</title>
        <authorList>
            <person name="Imhoff J.F."/>
            <person name="Rahn T."/>
            <person name="Kunzel S."/>
            <person name="Keller A."/>
            <person name="Neulinger S.C."/>
        </authorList>
    </citation>
    <scope>NUCLEOTIDE SEQUENCE</scope>
    <source>
        <strain evidence="2">DSM 11080</strain>
    </source>
</reference>
<sequence>MASSLLLGAVPSRGFHERWSNEPLVIDKWVGVQATSPREDTLDRVIALMGKADFSLRNPNRIRSLIGAFCGANQVCFHAADGRGYRFLADRVLDLDPLNPQIAARLLRSMVRWRRFDSERQRLMRAELSRILDNEVLSADVFEVASKSLED</sequence>
<feature type="domain" description="Peptidase M1 alanyl aminopeptidase C-terminal" evidence="1">
    <location>
        <begin position="15"/>
        <end position="150"/>
    </location>
</feature>
<dbReference type="Gene3D" id="1.25.50.10">
    <property type="entry name" value="Peptidase M1, alanyl aminopeptidase, C-terminal domain"/>
    <property type="match status" value="1"/>
</dbReference>
<gene>
    <name evidence="2" type="ORF">CKO40_08100</name>
</gene>
<evidence type="ECO:0000313" key="3">
    <source>
        <dbReference type="Proteomes" id="UP001296776"/>
    </source>
</evidence>
<dbReference type="EMBL" id="NRSJ01000011">
    <property type="protein sequence ID" value="MBK1704500.1"/>
    <property type="molecule type" value="Genomic_DNA"/>
</dbReference>
<name>A0AAJ0U449_9GAMM</name>
<reference evidence="2" key="1">
    <citation type="submission" date="2017-08" db="EMBL/GenBank/DDBJ databases">
        <authorList>
            <person name="Imhoff J.F."/>
            <person name="Rahn T."/>
            <person name="Kuenzel S."/>
            <person name="Neulinger S.C."/>
        </authorList>
    </citation>
    <scope>NUCLEOTIDE SEQUENCE</scope>
    <source>
        <strain evidence="2">DSM 11080</strain>
    </source>
</reference>
<dbReference type="InterPro" id="IPR024601">
    <property type="entry name" value="Peptidase_M1_pepN_C"/>
</dbReference>
<comment type="caution">
    <text evidence="2">The sequence shown here is derived from an EMBL/GenBank/DDBJ whole genome shotgun (WGS) entry which is preliminary data.</text>
</comment>
<dbReference type="Proteomes" id="UP001296776">
    <property type="component" value="Unassembled WGS sequence"/>
</dbReference>